<organism evidence="1 2">
    <name type="scientific">Helicobacter bilis</name>
    <dbReference type="NCBI Taxonomy" id="37372"/>
    <lineage>
        <taxon>Bacteria</taxon>
        <taxon>Pseudomonadati</taxon>
        <taxon>Campylobacterota</taxon>
        <taxon>Epsilonproteobacteria</taxon>
        <taxon>Campylobacterales</taxon>
        <taxon>Helicobacteraceae</taxon>
        <taxon>Helicobacter</taxon>
    </lineage>
</organism>
<dbReference type="AlphaFoldDB" id="A0A1Q2LI01"/>
<sequence length="740" mass="86308">MQSYEKIISGEQGLLEWIVENATQEGLDKDLPDDDSLHIAMPEIAGLNFMPGMLDGIMGKDEKNSADTLLTMFRHFAEVDSNALSDELIDKHLGGIYMFIIQHRTLGYIDDFLEALINEADNNARLLHFCITAARRFLLSGVHREAIKFGIAVLGICNLDEKEIAMLLYLGLADEFARFVAVALMRNEKNDEIFYLAKRTKGWGRIAYVDYMKIDDEKKREWLLLEGYQCEIGIDHIVLECLEKGDLLGFIKERGFDEKIYTATGQMLKSFCGLSKVHFADYPHSKELVALFIEESKNKAMNIERFAIICALISPIEEELEYDESEKKELLDIINTLAFHSGIDWEGQIRADVFNYDARSIARHLGIDIWEDMFHIARENKDFTEWYPLTLIDSKDRYKRLCELARERFDLESLKSEPKDELGLGAEFRVYDEISFIVQNLRNFDEIIGLEFVETALQSPVTRCRNMALNVIETYKEIPQSTIDIMERNSKKEPNKGVLERYEKLLQKHKEQLEQKRNIKPCGDKYCKHKWHLQVWEEFGSSGIWNLWDSKKGERKFANVDYESLDLPQDLAWKFTQWQRLHDEYGLYWYKDDADEFLKKLYAAFNEQKLELAKALKAHFKGDAYIETYVESEDDIKEIKYYFVMADYDCGIWSECGGADLLEGIMENDLRLDITDKKAEIEKLDEELRDWGCDSNNFQFDEDGEWLGEITDESLVEKGKILTERVKEILPHYCVVEYRV</sequence>
<dbReference type="KEGG" id="hbl:XJ32_07660"/>
<proteinExistence type="predicted"/>
<dbReference type="EMBL" id="CP019645">
    <property type="protein sequence ID" value="AQQ59985.1"/>
    <property type="molecule type" value="Genomic_DNA"/>
</dbReference>
<gene>
    <name evidence="1" type="ORF">XJ32_07660</name>
</gene>
<dbReference type="Proteomes" id="UP000188298">
    <property type="component" value="Chromosome"/>
</dbReference>
<protein>
    <submittedName>
        <fullName evidence="1">Uncharacterized protein</fullName>
    </submittedName>
</protein>
<accession>A0A1Q2LI01</accession>
<evidence type="ECO:0000313" key="1">
    <source>
        <dbReference type="EMBL" id="AQQ59985.1"/>
    </source>
</evidence>
<dbReference type="RefSeq" id="WP_077388904.1">
    <property type="nucleotide sequence ID" value="NZ_CP019645.1"/>
</dbReference>
<reference evidence="1 2" key="1">
    <citation type="submission" date="2017-02" db="EMBL/GenBank/DDBJ databases">
        <title>Whole genome sequencing of Helicobacter bilis strain AAQJH.</title>
        <authorList>
            <person name="Conlan S."/>
            <person name="Thomas P.J."/>
            <person name="Mullikin J."/>
            <person name="Palmore T.N."/>
            <person name="Frank K.M."/>
            <person name="Segre J.A."/>
        </authorList>
    </citation>
    <scope>NUCLEOTIDE SEQUENCE [LARGE SCALE GENOMIC DNA]</scope>
    <source>
        <strain evidence="1 2">AAQJH</strain>
    </source>
</reference>
<evidence type="ECO:0000313" key="2">
    <source>
        <dbReference type="Proteomes" id="UP000188298"/>
    </source>
</evidence>
<name>A0A1Q2LI01_9HELI</name>